<sequence>MKFNVNYMGTSEYQCKASHYAACSIKYCSKNDRFYAKSVKKPAHFCFFFRRFITSHL</sequence>
<proteinExistence type="predicted"/>
<gene>
    <name evidence="1" type="ORF">ERS137967_00204</name>
</gene>
<evidence type="ECO:0000313" key="2">
    <source>
        <dbReference type="Proteomes" id="UP000040578"/>
    </source>
</evidence>
<protein>
    <submittedName>
        <fullName evidence="1">Uncharacterized protein</fullName>
    </submittedName>
</protein>
<accession>A0ABM9S131</accession>
<comment type="caution">
    <text evidence="1">The sequence shown here is derived from an EMBL/GenBank/DDBJ whole genome shotgun (WGS) entry which is preliminary data.</text>
</comment>
<evidence type="ECO:0000313" key="1">
    <source>
        <dbReference type="EMBL" id="CND88727.1"/>
    </source>
</evidence>
<name>A0ABM9S131_9GAMM</name>
<dbReference type="EMBL" id="CPYD01000001">
    <property type="protein sequence ID" value="CND88727.1"/>
    <property type="molecule type" value="Genomic_DNA"/>
</dbReference>
<dbReference type="Proteomes" id="UP000040578">
    <property type="component" value="Unassembled WGS sequence"/>
</dbReference>
<reference evidence="1 2" key="1">
    <citation type="submission" date="2015-03" db="EMBL/GenBank/DDBJ databases">
        <authorList>
            <consortium name="Pathogen Informatics"/>
            <person name="Murphy D."/>
        </authorList>
    </citation>
    <scope>NUCLEOTIDE SEQUENCE [LARGE SCALE GENOMIC DNA]</scope>
    <source>
        <strain evidence="2">type strain: CIP110231</strain>
    </source>
</reference>
<organism evidence="1 2">
    <name type="scientific">Yersinia nurmii</name>
    <dbReference type="NCBI Taxonomy" id="685706"/>
    <lineage>
        <taxon>Bacteria</taxon>
        <taxon>Pseudomonadati</taxon>
        <taxon>Pseudomonadota</taxon>
        <taxon>Gammaproteobacteria</taxon>
        <taxon>Enterobacterales</taxon>
        <taxon>Yersiniaceae</taxon>
        <taxon>Yersinia</taxon>
    </lineage>
</organism>
<keyword evidence="2" id="KW-1185">Reference proteome</keyword>